<dbReference type="eggNOG" id="ENOG5031FZE">
    <property type="taxonomic scope" value="Bacteria"/>
</dbReference>
<proteinExistence type="predicted"/>
<protein>
    <submittedName>
        <fullName evidence="2">Uncharacterized protein</fullName>
    </submittedName>
</protein>
<reference evidence="2 3" key="1">
    <citation type="journal article" date="2013" name="Genome Announc.">
        <title>Draft Genome of Pseudomonas stutzeri Strain NF13, a Nitrogen Fixer Isolated from the Galapagos Rift Hydrothermal Vent.</title>
        <authorList>
            <person name="Pena A."/>
            <person name="Busquets A."/>
            <person name="Gomila M."/>
            <person name="Mayol J."/>
            <person name="Bosch R."/>
            <person name="Nogales B."/>
            <person name="Garcia-Valdes E."/>
            <person name="Bennasar A."/>
            <person name="Lalucat J."/>
        </authorList>
    </citation>
    <scope>NUCLEOTIDE SEQUENCE [LARGE SCALE GENOMIC DNA]</scope>
    <source>
        <strain evidence="2 3">NF13</strain>
    </source>
</reference>
<feature type="region of interest" description="Disordered" evidence="1">
    <location>
        <begin position="1"/>
        <end position="41"/>
    </location>
</feature>
<dbReference type="PATRIC" id="fig|1212548.4.peg.1155"/>
<dbReference type="EMBL" id="AOBS01000034">
    <property type="protein sequence ID" value="EME01050.1"/>
    <property type="molecule type" value="Genomic_DNA"/>
</dbReference>
<feature type="compositionally biased region" description="Basic residues" evidence="1">
    <location>
        <begin position="1"/>
        <end position="12"/>
    </location>
</feature>
<gene>
    <name evidence="2" type="ORF">B381_06061</name>
</gene>
<comment type="caution">
    <text evidence="2">The sequence shown here is derived from an EMBL/GenBank/DDBJ whole genome shotgun (WGS) entry which is preliminary data.</text>
</comment>
<organism evidence="2 3">
    <name type="scientific">Stutzerimonas stutzeri NF13</name>
    <dbReference type="NCBI Taxonomy" id="1212548"/>
    <lineage>
        <taxon>Bacteria</taxon>
        <taxon>Pseudomonadati</taxon>
        <taxon>Pseudomonadota</taxon>
        <taxon>Gammaproteobacteria</taxon>
        <taxon>Pseudomonadales</taxon>
        <taxon>Pseudomonadaceae</taxon>
        <taxon>Stutzerimonas</taxon>
    </lineage>
</organism>
<evidence type="ECO:0000313" key="2">
    <source>
        <dbReference type="EMBL" id="EME01050.1"/>
    </source>
</evidence>
<name>M2UR00_STUST</name>
<dbReference type="AlphaFoldDB" id="M2UR00"/>
<evidence type="ECO:0000313" key="3">
    <source>
        <dbReference type="Proteomes" id="UP000011700"/>
    </source>
</evidence>
<sequence>MDARKNSKKKPMKTAQEKRMAKRDKKSGSGTTLLGTHAATH</sequence>
<evidence type="ECO:0000256" key="1">
    <source>
        <dbReference type="SAM" id="MobiDB-lite"/>
    </source>
</evidence>
<accession>M2UR00</accession>
<dbReference type="Proteomes" id="UP000011700">
    <property type="component" value="Unassembled WGS sequence"/>
</dbReference>